<evidence type="ECO:0000313" key="1">
    <source>
        <dbReference type="EMBL" id="KAI3797518.1"/>
    </source>
</evidence>
<comment type="caution">
    <text evidence="1">The sequence shown here is derived from an EMBL/GenBank/DDBJ whole genome shotgun (WGS) entry which is preliminary data.</text>
</comment>
<protein>
    <submittedName>
        <fullName evidence="1">Uncharacterized protein</fullName>
    </submittedName>
</protein>
<evidence type="ECO:0000313" key="2">
    <source>
        <dbReference type="Proteomes" id="UP001056120"/>
    </source>
</evidence>
<dbReference type="Proteomes" id="UP001056120">
    <property type="component" value="Linkage Group LG11"/>
</dbReference>
<keyword evidence="2" id="KW-1185">Reference proteome</keyword>
<dbReference type="EMBL" id="CM042028">
    <property type="protein sequence ID" value="KAI3797518.1"/>
    <property type="molecule type" value="Genomic_DNA"/>
</dbReference>
<reference evidence="1 2" key="2">
    <citation type="journal article" date="2022" name="Mol. Ecol. Resour.">
        <title>The genomes of chicory, endive, great burdock and yacon provide insights into Asteraceae paleo-polyploidization history and plant inulin production.</title>
        <authorList>
            <person name="Fan W."/>
            <person name="Wang S."/>
            <person name="Wang H."/>
            <person name="Wang A."/>
            <person name="Jiang F."/>
            <person name="Liu H."/>
            <person name="Zhao H."/>
            <person name="Xu D."/>
            <person name="Zhang Y."/>
        </authorList>
    </citation>
    <scope>NUCLEOTIDE SEQUENCE [LARGE SCALE GENOMIC DNA]</scope>
    <source>
        <strain evidence="2">cv. Yunnan</strain>
        <tissue evidence="1">Leaves</tissue>
    </source>
</reference>
<name>A0ACB9HQ16_9ASTR</name>
<accession>A0ACB9HQ16</accession>
<sequence>MKSAGKKNLPTFTSKFSMIPIGDLTDPSASSIVSLIGHGFPIFNLLNMTYGITFKLAPISASAKVCEIGTFSLSELLEEYPPEQVVELPLTVTLGWLFLRYVDEVVLR</sequence>
<reference evidence="2" key="1">
    <citation type="journal article" date="2022" name="Mol. Ecol. Resour.">
        <title>The genomes of chicory, endive, great burdock and yacon provide insights into Asteraceae palaeo-polyploidization history and plant inulin production.</title>
        <authorList>
            <person name="Fan W."/>
            <person name="Wang S."/>
            <person name="Wang H."/>
            <person name="Wang A."/>
            <person name="Jiang F."/>
            <person name="Liu H."/>
            <person name="Zhao H."/>
            <person name="Xu D."/>
            <person name="Zhang Y."/>
        </authorList>
    </citation>
    <scope>NUCLEOTIDE SEQUENCE [LARGE SCALE GENOMIC DNA]</scope>
    <source>
        <strain evidence="2">cv. Yunnan</strain>
    </source>
</reference>
<gene>
    <name evidence="1" type="ORF">L1987_32776</name>
</gene>
<organism evidence="1 2">
    <name type="scientific">Smallanthus sonchifolius</name>
    <dbReference type="NCBI Taxonomy" id="185202"/>
    <lineage>
        <taxon>Eukaryota</taxon>
        <taxon>Viridiplantae</taxon>
        <taxon>Streptophyta</taxon>
        <taxon>Embryophyta</taxon>
        <taxon>Tracheophyta</taxon>
        <taxon>Spermatophyta</taxon>
        <taxon>Magnoliopsida</taxon>
        <taxon>eudicotyledons</taxon>
        <taxon>Gunneridae</taxon>
        <taxon>Pentapetalae</taxon>
        <taxon>asterids</taxon>
        <taxon>campanulids</taxon>
        <taxon>Asterales</taxon>
        <taxon>Asteraceae</taxon>
        <taxon>Asteroideae</taxon>
        <taxon>Heliantheae alliance</taxon>
        <taxon>Millerieae</taxon>
        <taxon>Smallanthus</taxon>
    </lineage>
</organism>
<proteinExistence type="predicted"/>